<evidence type="ECO:0000256" key="1">
    <source>
        <dbReference type="ARBA" id="ARBA00022527"/>
    </source>
</evidence>
<feature type="domain" description="Histidine kinase/HSP90-like ATPase" evidence="2">
    <location>
        <begin position="73"/>
        <end position="158"/>
    </location>
</feature>
<keyword evidence="1" id="KW-0418">Kinase</keyword>
<accession>A0A940WUK7</accession>
<dbReference type="EMBL" id="JAFCNB010000019">
    <property type="protein sequence ID" value="MBP2707451.1"/>
    <property type="molecule type" value="Genomic_DNA"/>
</dbReference>
<reference evidence="3" key="1">
    <citation type="submission" date="2021-02" db="EMBL/GenBank/DDBJ databases">
        <title>Draft genome sequence of Microbispora sp. RL4-1S isolated from rice leaves in Thailand.</title>
        <authorList>
            <person name="Muangham S."/>
            <person name="Duangmal K."/>
        </authorList>
    </citation>
    <scope>NUCLEOTIDE SEQUENCE</scope>
    <source>
        <strain evidence="3">RL4-1S</strain>
    </source>
</reference>
<dbReference type="InterPro" id="IPR003594">
    <property type="entry name" value="HATPase_dom"/>
</dbReference>
<dbReference type="Gene3D" id="3.30.565.10">
    <property type="entry name" value="Histidine kinase-like ATPase, C-terminal domain"/>
    <property type="match status" value="1"/>
</dbReference>
<dbReference type="Pfam" id="PF13581">
    <property type="entry name" value="HATPase_c_2"/>
    <property type="match status" value="1"/>
</dbReference>
<organism evidence="3 4">
    <name type="scientific">Microbispora oryzae</name>
    <dbReference type="NCBI Taxonomy" id="2806554"/>
    <lineage>
        <taxon>Bacteria</taxon>
        <taxon>Bacillati</taxon>
        <taxon>Actinomycetota</taxon>
        <taxon>Actinomycetes</taxon>
        <taxon>Streptosporangiales</taxon>
        <taxon>Streptosporangiaceae</taxon>
        <taxon>Microbispora</taxon>
    </lineage>
</organism>
<name>A0A940WUK7_9ACTN</name>
<protein>
    <submittedName>
        <fullName evidence="3">ATP-binding protein</fullName>
    </submittedName>
</protein>
<keyword evidence="1" id="KW-0808">Transferase</keyword>
<proteinExistence type="predicted"/>
<comment type="caution">
    <text evidence="3">The sequence shown here is derived from an EMBL/GenBank/DDBJ whole genome shotgun (WGS) entry which is preliminary data.</text>
</comment>
<dbReference type="GO" id="GO:0004674">
    <property type="term" value="F:protein serine/threonine kinase activity"/>
    <property type="evidence" value="ECO:0007669"/>
    <property type="project" value="UniProtKB-KW"/>
</dbReference>
<keyword evidence="1" id="KW-0723">Serine/threonine-protein kinase</keyword>
<dbReference type="CDD" id="cd16936">
    <property type="entry name" value="HATPase_RsbW-like"/>
    <property type="match status" value="1"/>
</dbReference>
<dbReference type="RefSeq" id="WP_210158710.1">
    <property type="nucleotide sequence ID" value="NZ_JAFCNB010000019.1"/>
</dbReference>
<dbReference type="InterPro" id="IPR050267">
    <property type="entry name" value="Anti-sigma-factor_SerPK"/>
</dbReference>
<gene>
    <name evidence="3" type="ORF">JOL79_27065</name>
</gene>
<evidence type="ECO:0000313" key="3">
    <source>
        <dbReference type="EMBL" id="MBP2707451.1"/>
    </source>
</evidence>
<dbReference type="InterPro" id="IPR036890">
    <property type="entry name" value="HATPase_C_sf"/>
</dbReference>
<dbReference type="AlphaFoldDB" id="A0A940WUK7"/>
<dbReference type="FunFam" id="3.30.565.10:FF:000028">
    <property type="entry name" value="PAS sensor protein"/>
    <property type="match status" value="1"/>
</dbReference>
<dbReference type="Proteomes" id="UP000674234">
    <property type="component" value="Unassembled WGS sequence"/>
</dbReference>
<dbReference type="SUPFAM" id="SSF55874">
    <property type="entry name" value="ATPase domain of HSP90 chaperone/DNA topoisomerase II/histidine kinase"/>
    <property type="match status" value="1"/>
</dbReference>
<keyword evidence="4" id="KW-1185">Reference proteome</keyword>
<keyword evidence="3" id="KW-0067">ATP-binding</keyword>
<keyword evidence="3" id="KW-0547">Nucleotide-binding</keyword>
<dbReference type="GO" id="GO:0005524">
    <property type="term" value="F:ATP binding"/>
    <property type="evidence" value="ECO:0007669"/>
    <property type="project" value="UniProtKB-KW"/>
</dbReference>
<evidence type="ECO:0000313" key="4">
    <source>
        <dbReference type="Proteomes" id="UP000674234"/>
    </source>
</evidence>
<evidence type="ECO:0000259" key="2">
    <source>
        <dbReference type="Pfam" id="PF13581"/>
    </source>
</evidence>
<dbReference type="PANTHER" id="PTHR35526">
    <property type="entry name" value="ANTI-SIGMA-F FACTOR RSBW-RELATED"/>
    <property type="match status" value="1"/>
</dbReference>
<dbReference type="PANTHER" id="PTHR35526:SF3">
    <property type="entry name" value="ANTI-SIGMA-F FACTOR RSBW"/>
    <property type="match status" value="1"/>
</dbReference>
<sequence length="186" mass="20305">MSSATFLMFAAGPAGRFTAVPGSDEIGERAAAVLDRWRNLRRKLGDRAVDLVEEPHMRMVSWRLPTGSRAPARARRLTRARLAAWGMEDRCDVAELLVSELVTNAVRHGRGPVQLTLSAVDDLLRCEVADADTALPQKADASDDDENGRGLQLLDQLACCWGGSPVPGGKVVWFELPGRWEPRSCA</sequence>